<organism evidence="2 3">
    <name type="scientific">Kribbella shirazensis</name>
    <dbReference type="NCBI Taxonomy" id="1105143"/>
    <lineage>
        <taxon>Bacteria</taxon>
        <taxon>Bacillati</taxon>
        <taxon>Actinomycetota</taxon>
        <taxon>Actinomycetes</taxon>
        <taxon>Propionibacteriales</taxon>
        <taxon>Kribbellaceae</taxon>
        <taxon>Kribbella</taxon>
    </lineage>
</organism>
<dbReference type="EMBL" id="JAASRO010000001">
    <property type="protein sequence ID" value="NIK55204.1"/>
    <property type="molecule type" value="Genomic_DNA"/>
</dbReference>
<protein>
    <submittedName>
        <fullName evidence="2">Dihydrofolate reductase</fullName>
    </submittedName>
</protein>
<evidence type="ECO:0000313" key="2">
    <source>
        <dbReference type="EMBL" id="NIK55204.1"/>
    </source>
</evidence>
<evidence type="ECO:0000259" key="1">
    <source>
        <dbReference type="Pfam" id="PF01872"/>
    </source>
</evidence>
<dbReference type="RefSeq" id="WP_167203907.1">
    <property type="nucleotide sequence ID" value="NZ_JAASRO010000001.1"/>
</dbReference>
<sequence>MRPLIVFSDITVDGFMAGPDNDLDFMVEDPQLADEFTGELMRVADTIVWGRTSFAPSAVYWTTAEGDVADWLNATPKVVLSSDDTVDVSVWPNSTLAVGDGVDHVRRLKEAPGGGVVVFGGVATVRGLVTADLVDEYWLKVNPTIVGRGGSMFSDMTDRRTLTLRSARTFPSGTIAAIYSARG</sequence>
<feature type="domain" description="Bacterial bifunctional deaminase-reductase C-terminal" evidence="1">
    <location>
        <begin position="4"/>
        <end position="175"/>
    </location>
</feature>
<dbReference type="Gene3D" id="3.40.430.10">
    <property type="entry name" value="Dihydrofolate Reductase, subunit A"/>
    <property type="match status" value="1"/>
</dbReference>
<dbReference type="GO" id="GO:0009231">
    <property type="term" value="P:riboflavin biosynthetic process"/>
    <property type="evidence" value="ECO:0007669"/>
    <property type="project" value="InterPro"/>
</dbReference>
<dbReference type="InterPro" id="IPR050765">
    <property type="entry name" value="Riboflavin_Biosynth_HTPR"/>
</dbReference>
<dbReference type="Pfam" id="PF01872">
    <property type="entry name" value="RibD_C"/>
    <property type="match status" value="1"/>
</dbReference>
<evidence type="ECO:0000313" key="3">
    <source>
        <dbReference type="Proteomes" id="UP000555407"/>
    </source>
</evidence>
<dbReference type="SUPFAM" id="SSF53597">
    <property type="entry name" value="Dihydrofolate reductase-like"/>
    <property type="match status" value="1"/>
</dbReference>
<name>A0A7X5ZZL3_9ACTN</name>
<dbReference type="AlphaFoldDB" id="A0A7X5ZZL3"/>
<dbReference type="Proteomes" id="UP000555407">
    <property type="component" value="Unassembled WGS sequence"/>
</dbReference>
<dbReference type="InterPro" id="IPR024072">
    <property type="entry name" value="DHFR-like_dom_sf"/>
</dbReference>
<proteinExistence type="predicted"/>
<keyword evidence="3" id="KW-1185">Reference proteome</keyword>
<comment type="caution">
    <text evidence="2">The sequence shown here is derived from an EMBL/GenBank/DDBJ whole genome shotgun (WGS) entry which is preliminary data.</text>
</comment>
<dbReference type="PANTHER" id="PTHR38011:SF11">
    <property type="entry name" value="2,5-DIAMINO-6-RIBOSYLAMINO-4(3H)-PYRIMIDINONE 5'-PHOSPHATE REDUCTASE"/>
    <property type="match status" value="1"/>
</dbReference>
<gene>
    <name evidence="2" type="ORF">BJY22_000921</name>
</gene>
<dbReference type="GO" id="GO:0008703">
    <property type="term" value="F:5-amino-6-(5-phosphoribosylamino)uracil reductase activity"/>
    <property type="evidence" value="ECO:0007669"/>
    <property type="project" value="InterPro"/>
</dbReference>
<reference evidence="2 3" key="1">
    <citation type="submission" date="2020-03" db="EMBL/GenBank/DDBJ databases">
        <title>Sequencing the genomes of 1000 actinobacteria strains.</title>
        <authorList>
            <person name="Klenk H.-P."/>
        </authorList>
    </citation>
    <scope>NUCLEOTIDE SEQUENCE [LARGE SCALE GENOMIC DNA]</scope>
    <source>
        <strain evidence="2 3">DSM 45490</strain>
    </source>
</reference>
<dbReference type="PANTHER" id="PTHR38011">
    <property type="entry name" value="DIHYDROFOLATE REDUCTASE FAMILY PROTEIN (AFU_ORTHOLOGUE AFUA_8G06820)"/>
    <property type="match status" value="1"/>
</dbReference>
<accession>A0A7X5ZZL3</accession>
<dbReference type="InterPro" id="IPR002734">
    <property type="entry name" value="RibDG_C"/>
</dbReference>